<accession>A0A1F7YF75</accession>
<protein>
    <submittedName>
        <fullName evidence="1">Uncharacterized protein</fullName>
    </submittedName>
</protein>
<reference evidence="1 2" key="1">
    <citation type="journal article" date="2016" name="Nat. Commun.">
        <title>Thousands of microbial genomes shed light on interconnected biogeochemical processes in an aquifer system.</title>
        <authorList>
            <person name="Anantharaman K."/>
            <person name="Brown C.T."/>
            <person name="Hug L.A."/>
            <person name="Sharon I."/>
            <person name="Castelle C.J."/>
            <person name="Probst A.J."/>
            <person name="Thomas B.C."/>
            <person name="Singh A."/>
            <person name="Wilkins M.J."/>
            <person name="Karaoz U."/>
            <person name="Brodie E.L."/>
            <person name="Williams K.H."/>
            <person name="Hubbard S.S."/>
            <person name="Banfield J.F."/>
        </authorList>
    </citation>
    <scope>NUCLEOTIDE SEQUENCE [LARGE SCALE GENOMIC DNA]</scope>
</reference>
<dbReference type="Proteomes" id="UP000179221">
    <property type="component" value="Unassembled WGS sequence"/>
</dbReference>
<evidence type="ECO:0000313" key="1">
    <source>
        <dbReference type="EMBL" id="OGM25994.1"/>
    </source>
</evidence>
<proteinExistence type="predicted"/>
<comment type="caution">
    <text evidence="1">The sequence shown here is derived from an EMBL/GenBank/DDBJ whole genome shotgun (WGS) entry which is preliminary data.</text>
</comment>
<name>A0A1F7YF75_9BACT</name>
<sequence length="88" mass="10657">MSKKRKKKDRKFKCLTLNELRLISDSLVAYKALYAMKLSNLYREYFDKSEVMDTFTEDIQKANFEWPDKDDFCNEIEREISTREVNED</sequence>
<evidence type="ECO:0000313" key="2">
    <source>
        <dbReference type="Proteomes" id="UP000179221"/>
    </source>
</evidence>
<gene>
    <name evidence="1" type="ORF">A2628_00410</name>
</gene>
<organism evidence="1 2">
    <name type="scientific">Candidatus Woesebacteria bacterium RIFCSPHIGHO2_01_FULL_40_22</name>
    <dbReference type="NCBI Taxonomy" id="1802499"/>
    <lineage>
        <taxon>Bacteria</taxon>
        <taxon>Candidatus Woeseibacteriota</taxon>
    </lineage>
</organism>
<dbReference type="AlphaFoldDB" id="A0A1F7YF75"/>
<dbReference type="EMBL" id="MGGL01000017">
    <property type="protein sequence ID" value="OGM25994.1"/>
    <property type="molecule type" value="Genomic_DNA"/>
</dbReference>